<reference evidence="1" key="2">
    <citation type="submission" date="2021-10" db="EMBL/GenBank/DDBJ databases">
        <authorList>
            <person name="Piombo E."/>
        </authorList>
    </citation>
    <scope>NUCLEOTIDE SEQUENCE</scope>
</reference>
<dbReference type="EMBL" id="CADEHS020000210">
    <property type="protein sequence ID" value="CAG9950916.1"/>
    <property type="molecule type" value="Genomic_DNA"/>
</dbReference>
<evidence type="ECO:0000313" key="2">
    <source>
        <dbReference type="Proteomes" id="UP000836387"/>
    </source>
</evidence>
<sequence>MIEGNKHHDTPKKARLKGAAEFLEAKKIPYFKTDLFNYFEVPARTGYRILSEDSSRMRNHDNNKPETRQQKRKITELDLDKLEDLYEKEGFEAKALPWAAAAIEAGINEEASTRTISRQAASRQLFKRLAAEVTFTTETQAKQRFNWATEALLARPNPEDWHDVIFSDECHFGYGDEGRRYIARKSGTRSDPSNIQERREPEDQDKKRIHSWGGIGYDFKSPIVFYDSGNSNGKMTQQTYKRDILEPYVKRWIEEGRSFVLEEDGDSGHGPGKSNPVRAWKEEYGLKSYFNCPRSPDLSPIENCWLVPKQYVRKYPHWDLDTLRDLVEEGWEQLSQETINRWVESMPQRLRDVIKMEGKKTNW</sequence>
<reference evidence="1" key="1">
    <citation type="submission" date="2020-04" db="EMBL/GenBank/DDBJ databases">
        <authorList>
            <person name="Broberg M."/>
        </authorList>
    </citation>
    <scope>NUCLEOTIDE SEQUENCE</scope>
</reference>
<proteinExistence type="predicted"/>
<accession>A0ACA9UCG1</accession>
<name>A0ACA9UCG1_BIOOC</name>
<gene>
    <name evidence="1" type="ORF">CRV2_00019151</name>
</gene>
<evidence type="ECO:0000313" key="1">
    <source>
        <dbReference type="EMBL" id="CAG9950916.1"/>
    </source>
</evidence>
<protein>
    <submittedName>
        <fullName evidence="1">Uncharacterized protein</fullName>
    </submittedName>
</protein>
<dbReference type="Proteomes" id="UP000836387">
    <property type="component" value="Unassembled WGS sequence"/>
</dbReference>
<comment type="caution">
    <text evidence="1">The sequence shown here is derived from an EMBL/GenBank/DDBJ whole genome shotgun (WGS) entry which is preliminary data.</text>
</comment>
<keyword evidence="2" id="KW-1185">Reference proteome</keyword>
<organism evidence="1 2">
    <name type="scientific">Clonostachys rosea f. rosea IK726</name>
    <dbReference type="NCBI Taxonomy" id="1349383"/>
    <lineage>
        <taxon>Eukaryota</taxon>
        <taxon>Fungi</taxon>
        <taxon>Dikarya</taxon>
        <taxon>Ascomycota</taxon>
        <taxon>Pezizomycotina</taxon>
        <taxon>Sordariomycetes</taxon>
        <taxon>Hypocreomycetidae</taxon>
        <taxon>Hypocreales</taxon>
        <taxon>Bionectriaceae</taxon>
        <taxon>Clonostachys</taxon>
    </lineage>
</organism>